<evidence type="ECO:0000313" key="3">
    <source>
        <dbReference type="Proteomes" id="UP000051952"/>
    </source>
</evidence>
<evidence type="ECO:0000256" key="1">
    <source>
        <dbReference type="SAM" id="MobiDB-lite"/>
    </source>
</evidence>
<organism evidence="2 3">
    <name type="scientific">Bodo saltans</name>
    <name type="common">Flagellated protozoan</name>
    <dbReference type="NCBI Taxonomy" id="75058"/>
    <lineage>
        <taxon>Eukaryota</taxon>
        <taxon>Discoba</taxon>
        <taxon>Euglenozoa</taxon>
        <taxon>Kinetoplastea</taxon>
        <taxon>Metakinetoplastina</taxon>
        <taxon>Eubodonida</taxon>
        <taxon>Bodonidae</taxon>
        <taxon>Bodo</taxon>
    </lineage>
</organism>
<name>A0A0S4JKS7_BODSA</name>
<dbReference type="EMBL" id="CYKH01001864">
    <property type="protein sequence ID" value="CUG90780.1"/>
    <property type="molecule type" value="Genomic_DNA"/>
</dbReference>
<evidence type="ECO:0000313" key="2">
    <source>
        <dbReference type="EMBL" id="CUG90780.1"/>
    </source>
</evidence>
<reference evidence="3" key="1">
    <citation type="submission" date="2015-09" db="EMBL/GenBank/DDBJ databases">
        <authorList>
            <consortium name="Pathogen Informatics"/>
        </authorList>
    </citation>
    <scope>NUCLEOTIDE SEQUENCE [LARGE SCALE GENOMIC DNA]</scope>
    <source>
        <strain evidence="3">Lake Konstanz</strain>
    </source>
</reference>
<sequence>MWYIFWYRRRLTRKERLKKRNMKRALHYSNDPFDDGSSSETNHEPFAESPVVGRKGRKEGSEQDNDPFASCPSESDVDREPFSERAFAPSTSRPREPFEHECDKAFPSDESYQVGRTRVIHKLTDLSPYGTAFESSPYGGPWEEDDFSPSPRRPQHFSPVQCVFEGQSSSDEDDGNDNNSNVTSAIEVHTISTSSVAHTRWWWRRRLAESQ</sequence>
<protein>
    <submittedName>
        <fullName evidence="2">Uncharacterized protein</fullName>
    </submittedName>
</protein>
<dbReference type="AlphaFoldDB" id="A0A0S4JKS7"/>
<keyword evidence="3" id="KW-1185">Reference proteome</keyword>
<dbReference type="VEuPathDB" id="TriTrypDB:BSAL_28760"/>
<dbReference type="Proteomes" id="UP000051952">
    <property type="component" value="Unassembled WGS sequence"/>
</dbReference>
<proteinExistence type="predicted"/>
<accession>A0A0S4JKS7</accession>
<gene>
    <name evidence="2" type="ORF">BSAL_28760</name>
</gene>
<feature type="region of interest" description="Disordered" evidence="1">
    <location>
        <begin position="24"/>
        <end position="106"/>
    </location>
</feature>
<feature type="compositionally biased region" description="Basic and acidic residues" evidence="1">
    <location>
        <begin position="93"/>
        <end position="106"/>
    </location>
</feature>
<feature type="region of interest" description="Disordered" evidence="1">
    <location>
        <begin position="131"/>
        <end position="181"/>
    </location>
</feature>